<evidence type="ECO:0000256" key="1">
    <source>
        <dbReference type="ARBA" id="ARBA00006596"/>
    </source>
</evidence>
<dbReference type="AlphaFoldDB" id="A0A1B9GMF1"/>
<keyword evidence="7" id="KW-1185">Reference proteome</keyword>
<evidence type="ECO:0000256" key="2">
    <source>
        <dbReference type="ARBA" id="ARBA00022485"/>
    </source>
</evidence>
<feature type="compositionally biased region" description="Low complexity" evidence="4">
    <location>
        <begin position="442"/>
        <end position="454"/>
    </location>
</feature>
<reference evidence="7" key="2">
    <citation type="submission" date="2013-12" db="EMBL/GenBank/DDBJ databases">
        <title>Evolution of pathogenesis and genome organization in the Tremellales.</title>
        <authorList>
            <person name="Cuomo C."/>
            <person name="Litvintseva A."/>
            <person name="Heitman J."/>
            <person name="Chen Y."/>
            <person name="Sun S."/>
            <person name="Springer D."/>
            <person name="Dromer F."/>
            <person name="Young S."/>
            <person name="Zeng Q."/>
            <person name="Chapman S."/>
            <person name="Gujja S."/>
            <person name="Saif S."/>
            <person name="Birren B."/>
        </authorList>
    </citation>
    <scope>NUCLEOTIDE SEQUENCE [LARGE SCALE GENOMIC DNA]</scope>
    <source>
        <strain evidence="7">BCC8398</strain>
    </source>
</reference>
<reference evidence="6 7" key="1">
    <citation type="submission" date="2013-07" db="EMBL/GenBank/DDBJ databases">
        <title>The Genome Sequence of Cryptococcus heveanensis BCC8398.</title>
        <authorList>
            <consortium name="The Broad Institute Genome Sequencing Platform"/>
            <person name="Cuomo C."/>
            <person name="Litvintseva A."/>
            <person name="Chen Y."/>
            <person name="Heitman J."/>
            <person name="Sun S."/>
            <person name="Springer D."/>
            <person name="Dromer F."/>
            <person name="Young S.K."/>
            <person name="Zeng Q."/>
            <person name="Gargeya S."/>
            <person name="Fitzgerald M."/>
            <person name="Abouelleil A."/>
            <person name="Alvarado L."/>
            <person name="Berlin A.M."/>
            <person name="Chapman S.B."/>
            <person name="Dewar J."/>
            <person name="Goldberg J."/>
            <person name="Griggs A."/>
            <person name="Gujja S."/>
            <person name="Hansen M."/>
            <person name="Howarth C."/>
            <person name="Imamovic A."/>
            <person name="Larimer J."/>
            <person name="McCowan C."/>
            <person name="Murphy C."/>
            <person name="Pearson M."/>
            <person name="Priest M."/>
            <person name="Roberts A."/>
            <person name="Saif S."/>
            <person name="Shea T."/>
            <person name="Sykes S."/>
            <person name="Wortman J."/>
            <person name="Nusbaum C."/>
            <person name="Birren B."/>
        </authorList>
    </citation>
    <scope>NUCLEOTIDE SEQUENCE [LARGE SCALE GENOMIC DNA]</scope>
    <source>
        <strain evidence="6 7">BCC8398</strain>
    </source>
</reference>
<dbReference type="GO" id="GO:0051539">
    <property type="term" value="F:4 iron, 4 sulfur cluster binding"/>
    <property type="evidence" value="ECO:0007669"/>
    <property type="project" value="UniProtKB-KW"/>
</dbReference>
<feature type="compositionally biased region" description="Polar residues" evidence="4">
    <location>
        <begin position="531"/>
        <end position="542"/>
    </location>
</feature>
<gene>
    <name evidence="6" type="ORF">I316_06077</name>
</gene>
<feature type="region of interest" description="Disordered" evidence="4">
    <location>
        <begin position="492"/>
        <end position="553"/>
    </location>
</feature>
<dbReference type="EMBL" id="KI669510">
    <property type="protein sequence ID" value="OCF32163.1"/>
    <property type="molecule type" value="Genomic_DNA"/>
</dbReference>
<keyword evidence="3" id="KW-0411">Iron-sulfur</keyword>
<comment type="similarity">
    <text evidence="1">Belongs to the NARF family.</text>
</comment>
<dbReference type="SUPFAM" id="SSF53920">
    <property type="entry name" value="Fe-only hydrogenase"/>
    <property type="match status" value="1"/>
</dbReference>
<dbReference type="PANTHER" id="PTHR11615">
    <property type="entry name" value="NITRATE, FORMATE, IRON DEHYDROGENASE"/>
    <property type="match status" value="1"/>
</dbReference>
<keyword evidence="2" id="KW-0408">Iron</keyword>
<feature type="region of interest" description="Disordered" evidence="4">
    <location>
        <begin position="442"/>
        <end position="461"/>
    </location>
</feature>
<evidence type="ECO:0000313" key="7">
    <source>
        <dbReference type="Proteomes" id="UP000092666"/>
    </source>
</evidence>
<dbReference type="InterPro" id="IPR050340">
    <property type="entry name" value="Cytosolic_Fe-S_CAF"/>
</dbReference>
<evidence type="ECO:0000259" key="5">
    <source>
        <dbReference type="Pfam" id="PF02906"/>
    </source>
</evidence>
<feature type="domain" description="Iron hydrogenase large subunit C-terminal" evidence="5">
    <location>
        <begin position="132"/>
        <end position="495"/>
    </location>
</feature>
<sequence length="675" mass="72964">MAFSGALTITDLDDFLTPSQACIIPVRNAKTATEGEGEGPTEIHIDSNNNYYEVATYPTGDAGPSTLNNKKALEKAEINLNDCLACSGCITSTESMLITLQSHNEVLSFISSNPVALDPDAPCHKPRLPILSISPQTLASLSAAYSTSSSRPMIPLLALLRRIRAFLSQPEKGGWKVWDTTFSRHMSLRETVAEYHERKDKKDKGKATEMPMLASACPGWVCYAEKAQGDLLPLLSAARSSQGIVGALAKTWYGHKTHHRPDEIYHVTAMPCYDKKLEASRSDFYSSLYSTRDVDCVLTTGELDLLLQDLRFDPYLPVAEENKPTFGSTEDSPFPELLTHEGSSSGSYLATIIREIQSTHHNPTRITIREIRGSADNTEFLIHDTVTGEVIFKGAKVYGFRNLQNLVRKVGKETGIGRAGRSGAGAGKLSLAVAARRRKAKAASASATGTGASTPGTDGVSDAESLASLSLGSGEDKKLDFVEVMACPGGCVNGGGQMKPVSPTSPKSADEDTKMEVDEEGYPRPLPDDGTPSTMDATSTAKDGSLIKSEAEEGMRWSTKEWVAKVEEIYWTGLPTPPPSPPLEASNLDKTCYPHHLPDTGYLRNGIGNGTWNGNVTGGGGRDRARAADQLSEEIVRDVCGDDGGKRWEFLRTRFRKVESDILSQGGVTHEAVKW</sequence>
<dbReference type="Proteomes" id="UP000092666">
    <property type="component" value="Unassembled WGS sequence"/>
</dbReference>
<evidence type="ECO:0000256" key="3">
    <source>
        <dbReference type="ARBA" id="ARBA00023014"/>
    </source>
</evidence>
<evidence type="ECO:0000256" key="4">
    <source>
        <dbReference type="SAM" id="MobiDB-lite"/>
    </source>
</evidence>
<proteinExistence type="inferred from homology"/>
<dbReference type="Pfam" id="PF02906">
    <property type="entry name" value="Fe_hyd_lg_C"/>
    <property type="match status" value="1"/>
</dbReference>
<dbReference type="Gene3D" id="3.40.950.10">
    <property type="entry name" value="Fe-only Hydrogenase (Larger Subunit), Chain L, domain 3"/>
    <property type="match status" value="1"/>
</dbReference>
<name>A0A1B9GMF1_9TREE</name>
<dbReference type="InterPro" id="IPR009016">
    <property type="entry name" value="Fe_hydrogenase"/>
</dbReference>
<keyword evidence="2" id="KW-0479">Metal-binding</keyword>
<dbReference type="OrthoDB" id="10253113at2759"/>
<dbReference type="InterPro" id="IPR004108">
    <property type="entry name" value="Fe_hydrogenase_lsu_C"/>
</dbReference>
<organism evidence="6 7">
    <name type="scientific">Kwoniella heveanensis BCC8398</name>
    <dbReference type="NCBI Taxonomy" id="1296120"/>
    <lineage>
        <taxon>Eukaryota</taxon>
        <taxon>Fungi</taxon>
        <taxon>Dikarya</taxon>
        <taxon>Basidiomycota</taxon>
        <taxon>Agaricomycotina</taxon>
        <taxon>Tremellomycetes</taxon>
        <taxon>Tremellales</taxon>
        <taxon>Cryptococcaceae</taxon>
        <taxon>Kwoniella</taxon>
    </lineage>
</organism>
<accession>A0A1B9GMF1</accession>
<protein>
    <submittedName>
        <fullName evidence="6">Cytosolic Fe-S cluster assembly factor NAR1</fullName>
    </submittedName>
</protein>
<dbReference type="STRING" id="1296120.A0A1B9GMF1"/>
<evidence type="ECO:0000313" key="6">
    <source>
        <dbReference type="EMBL" id="OCF32163.1"/>
    </source>
</evidence>
<keyword evidence="2" id="KW-0004">4Fe-4S</keyword>